<dbReference type="RefSeq" id="WP_191746873.1">
    <property type="nucleotide sequence ID" value="NZ_JACSQC010000004.1"/>
</dbReference>
<accession>A0ABR8YI87</accession>
<dbReference type="EMBL" id="JACSQC010000004">
    <property type="protein sequence ID" value="MBD8043930.1"/>
    <property type="molecule type" value="Genomic_DNA"/>
</dbReference>
<dbReference type="Pfam" id="PF01047">
    <property type="entry name" value="MarR"/>
    <property type="match status" value="1"/>
</dbReference>
<sequence>MSFDESLELSQRLRPMLPRLYHQSRQRIPGWDLTASQSSVMTTLVHRGPLRMGELAALEGVQLPSATSVVNGLVKLGLVERRADPADRRAVVIDLTGKGREQVGELTARRNHSFALLLERLSKADRRLLEAALPAIGRLLEQEPEASELPAAPSPAAPLPGGPEAN</sequence>
<dbReference type="Gene3D" id="1.10.10.10">
    <property type="entry name" value="Winged helix-like DNA-binding domain superfamily/Winged helix DNA-binding domain"/>
    <property type="match status" value="1"/>
</dbReference>
<reference evidence="6 7" key="1">
    <citation type="submission" date="2020-08" db="EMBL/GenBank/DDBJ databases">
        <title>A Genomic Blueprint of the Chicken Gut Microbiome.</title>
        <authorList>
            <person name="Gilroy R."/>
            <person name="Ravi A."/>
            <person name="Getino M."/>
            <person name="Pursley I."/>
            <person name="Horton D.L."/>
            <person name="Alikhan N.-F."/>
            <person name="Baker D."/>
            <person name="Gharbi K."/>
            <person name="Hall N."/>
            <person name="Watson M."/>
            <person name="Adriaenssens E.M."/>
            <person name="Foster-Nyarko E."/>
            <person name="Jarju S."/>
            <person name="Secka A."/>
            <person name="Antonio M."/>
            <person name="Oren A."/>
            <person name="Chaudhuri R."/>
            <person name="La Ragione R.M."/>
            <person name="Hildebrand F."/>
            <person name="Pallen M.J."/>
        </authorList>
    </citation>
    <scope>NUCLEOTIDE SEQUENCE [LARGE SCALE GENOMIC DNA]</scope>
    <source>
        <strain evidence="6 7">Sa2BUA2</strain>
    </source>
</reference>
<evidence type="ECO:0000256" key="4">
    <source>
        <dbReference type="SAM" id="MobiDB-lite"/>
    </source>
</evidence>
<dbReference type="PROSITE" id="PS50995">
    <property type="entry name" value="HTH_MARR_2"/>
    <property type="match status" value="1"/>
</dbReference>
<dbReference type="InterPro" id="IPR052526">
    <property type="entry name" value="HTH-type_Bedaq_tolerance"/>
</dbReference>
<dbReference type="PANTHER" id="PTHR39515:SF2">
    <property type="entry name" value="HTH-TYPE TRANSCRIPTIONAL REGULATOR RV0880"/>
    <property type="match status" value="1"/>
</dbReference>
<gene>
    <name evidence="6" type="ORF">H9638_08945</name>
</gene>
<feature type="compositionally biased region" description="Pro residues" evidence="4">
    <location>
        <begin position="152"/>
        <end position="166"/>
    </location>
</feature>
<dbReference type="PANTHER" id="PTHR39515">
    <property type="entry name" value="CONSERVED PROTEIN"/>
    <property type="match status" value="1"/>
</dbReference>
<feature type="domain" description="HTH marR-type" evidence="5">
    <location>
        <begin position="6"/>
        <end position="138"/>
    </location>
</feature>
<dbReference type="PROSITE" id="PS01117">
    <property type="entry name" value="HTH_MARR_1"/>
    <property type="match status" value="1"/>
</dbReference>
<keyword evidence="1" id="KW-0805">Transcription regulation</keyword>
<evidence type="ECO:0000256" key="1">
    <source>
        <dbReference type="ARBA" id="ARBA00023015"/>
    </source>
</evidence>
<dbReference type="InterPro" id="IPR036388">
    <property type="entry name" value="WH-like_DNA-bd_sf"/>
</dbReference>
<feature type="region of interest" description="Disordered" evidence="4">
    <location>
        <begin position="144"/>
        <end position="166"/>
    </location>
</feature>
<name>A0ABR8YI87_9MICC</name>
<evidence type="ECO:0000313" key="7">
    <source>
        <dbReference type="Proteomes" id="UP000652763"/>
    </source>
</evidence>
<organism evidence="6 7">
    <name type="scientific">Arthrobacter pullicola</name>
    <dbReference type="NCBI Taxonomy" id="2762224"/>
    <lineage>
        <taxon>Bacteria</taxon>
        <taxon>Bacillati</taxon>
        <taxon>Actinomycetota</taxon>
        <taxon>Actinomycetes</taxon>
        <taxon>Micrococcales</taxon>
        <taxon>Micrococcaceae</taxon>
        <taxon>Arthrobacter</taxon>
    </lineage>
</organism>
<protein>
    <submittedName>
        <fullName evidence="6">MarR family transcriptional regulator</fullName>
    </submittedName>
</protein>
<comment type="caution">
    <text evidence="6">The sequence shown here is derived from an EMBL/GenBank/DDBJ whole genome shotgun (WGS) entry which is preliminary data.</text>
</comment>
<evidence type="ECO:0000256" key="2">
    <source>
        <dbReference type="ARBA" id="ARBA00023125"/>
    </source>
</evidence>
<dbReference type="SUPFAM" id="SSF46785">
    <property type="entry name" value="Winged helix' DNA-binding domain"/>
    <property type="match status" value="1"/>
</dbReference>
<dbReference type="InterPro" id="IPR000835">
    <property type="entry name" value="HTH_MarR-typ"/>
</dbReference>
<evidence type="ECO:0000313" key="6">
    <source>
        <dbReference type="EMBL" id="MBD8043930.1"/>
    </source>
</evidence>
<evidence type="ECO:0000256" key="3">
    <source>
        <dbReference type="ARBA" id="ARBA00023163"/>
    </source>
</evidence>
<dbReference type="InterPro" id="IPR036390">
    <property type="entry name" value="WH_DNA-bd_sf"/>
</dbReference>
<keyword evidence="2" id="KW-0238">DNA-binding</keyword>
<evidence type="ECO:0000259" key="5">
    <source>
        <dbReference type="PROSITE" id="PS50995"/>
    </source>
</evidence>
<keyword evidence="7" id="KW-1185">Reference proteome</keyword>
<keyword evidence="3" id="KW-0804">Transcription</keyword>
<dbReference type="InterPro" id="IPR023187">
    <property type="entry name" value="Tscrpt_reg_MarR-type_CS"/>
</dbReference>
<proteinExistence type="predicted"/>
<dbReference type="Proteomes" id="UP000652763">
    <property type="component" value="Unassembled WGS sequence"/>
</dbReference>
<dbReference type="SMART" id="SM00347">
    <property type="entry name" value="HTH_MARR"/>
    <property type="match status" value="1"/>
</dbReference>